<organism evidence="1 2">
    <name type="scientific">Bradyrhizobium hipponense</name>
    <dbReference type="NCBI Taxonomy" id="2605638"/>
    <lineage>
        <taxon>Bacteria</taxon>
        <taxon>Pseudomonadati</taxon>
        <taxon>Pseudomonadota</taxon>
        <taxon>Alphaproteobacteria</taxon>
        <taxon>Hyphomicrobiales</taxon>
        <taxon>Nitrobacteraceae</taxon>
        <taxon>Bradyrhizobium</taxon>
    </lineage>
</organism>
<protein>
    <submittedName>
        <fullName evidence="1">Uncharacterized protein</fullName>
    </submittedName>
</protein>
<keyword evidence="2" id="KW-1185">Reference proteome</keyword>
<comment type="caution">
    <text evidence="1">The sequence shown here is derived from an EMBL/GenBank/DDBJ whole genome shotgun (WGS) entry which is preliminary data.</text>
</comment>
<reference evidence="1 2" key="1">
    <citation type="submission" date="2019-08" db="EMBL/GenBank/DDBJ databases">
        <title>Bradyrhizobium hipponensis sp. nov., a rhizobium isolated from a Lupinus angustifolius root nodule in Tunisia.</title>
        <authorList>
            <person name="Off K."/>
            <person name="Rejili M."/>
            <person name="Mars M."/>
            <person name="Brachmann A."/>
            <person name="Marin M."/>
        </authorList>
    </citation>
    <scope>NUCLEOTIDE SEQUENCE [LARGE SCALE GENOMIC DNA]</scope>
    <source>
        <strain evidence="2">aSej3</strain>
    </source>
</reference>
<accession>A0A5S4YSQ5</accession>
<evidence type="ECO:0000313" key="2">
    <source>
        <dbReference type="Proteomes" id="UP000324797"/>
    </source>
</evidence>
<proteinExistence type="predicted"/>
<evidence type="ECO:0000313" key="1">
    <source>
        <dbReference type="EMBL" id="TYO66962.1"/>
    </source>
</evidence>
<name>A0A5S4YSQ5_9BRAD</name>
<dbReference type="EMBL" id="VSTH01000023">
    <property type="protein sequence ID" value="TYO66962.1"/>
    <property type="molecule type" value="Genomic_DNA"/>
</dbReference>
<sequence>MESRPRAASDQVAVSPHVSLGAAPVIDGVFVQVRQVVRHPNIDGDVAYVEGGDLARLLSALPHRFAYCDIPNFWRDHVPWATGDRIASWLWSKHVLVRAV</sequence>
<dbReference type="AlphaFoldDB" id="A0A5S4YSQ5"/>
<dbReference type="RefSeq" id="WP_148738865.1">
    <property type="nucleotide sequence ID" value="NZ_VSTH01000023.1"/>
</dbReference>
<dbReference type="Proteomes" id="UP000324797">
    <property type="component" value="Unassembled WGS sequence"/>
</dbReference>
<gene>
    <name evidence="1" type="ORF">FXV83_09190</name>
</gene>